<proteinExistence type="inferred from homology"/>
<evidence type="ECO:0000256" key="2">
    <source>
        <dbReference type="ARBA" id="ARBA00007656"/>
    </source>
</evidence>
<evidence type="ECO:0000256" key="1">
    <source>
        <dbReference type="ARBA" id="ARBA00000971"/>
    </source>
</evidence>
<organism evidence="7 8">
    <name type="scientific">Candidatus Nitrotoga arctica</name>
    <dbReference type="NCBI Taxonomy" id="453162"/>
    <lineage>
        <taxon>Bacteria</taxon>
        <taxon>Pseudomonadati</taxon>
        <taxon>Pseudomonadota</taxon>
        <taxon>Betaproteobacteria</taxon>
        <taxon>Nitrosomonadales</taxon>
        <taxon>Gallionellaceae</taxon>
        <taxon>Candidatus Nitrotoga</taxon>
    </lineage>
</organism>
<dbReference type="RefSeq" id="WP_239795480.1">
    <property type="nucleotide sequence ID" value="NZ_OU912926.1"/>
</dbReference>
<dbReference type="InterPro" id="IPR000297">
    <property type="entry name" value="PPIase_PpiC"/>
</dbReference>
<evidence type="ECO:0000256" key="5">
    <source>
        <dbReference type="PROSITE-ProRule" id="PRU00278"/>
    </source>
</evidence>
<evidence type="ECO:0000313" key="8">
    <source>
        <dbReference type="Proteomes" id="UP000839052"/>
    </source>
</evidence>
<evidence type="ECO:0000313" key="7">
    <source>
        <dbReference type="EMBL" id="CAG9931375.1"/>
    </source>
</evidence>
<protein>
    <recommendedName>
        <fullName evidence="3">peptidylprolyl isomerase</fullName>
        <ecNumber evidence="3">5.2.1.8</ecNumber>
    </recommendedName>
</protein>
<dbReference type="Proteomes" id="UP000839052">
    <property type="component" value="Chromosome"/>
</dbReference>
<dbReference type="Gene3D" id="3.10.50.40">
    <property type="match status" value="1"/>
</dbReference>
<gene>
    <name evidence="7" type="ORF">NTG6680_0122</name>
</gene>
<evidence type="ECO:0000256" key="3">
    <source>
        <dbReference type="ARBA" id="ARBA00013194"/>
    </source>
</evidence>
<evidence type="ECO:0000256" key="4">
    <source>
        <dbReference type="ARBA" id="ARBA00023110"/>
    </source>
</evidence>
<evidence type="ECO:0000259" key="6">
    <source>
        <dbReference type="PROSITE" id="PS50198"/>
    </source>
</evidence>
<keyword evidence="4 5" id="KW-0697">Rotamase</keyword>
<dbReference type="PROSITE" id="PS50198">
    <property type="entry name" value="PPIC_PPIASE_2"/>
    <property type="match status" value="1"/>
</dbReference>
<accession>A0ABM8YV84</accession>
<dbReference type="EC" id="5.2.1.8" evidence="3"/>
<sequence>MYLKHYAALVVMVCCTAPALSEEQQVLVESKQAQVTSLDFEAELMRIPIEHRAEVLASKTRIAKLLENLLINKTLAVQARSAGIDREPLISKQIELASDKLLAQEHIARATKAVTIPNFDARARELYQVDIEKYTLPAKVHASHILVDTKARTPEEALQRIRQVREQALDGKKFEELALEYSDDPSAKGNKGDLGFFEEGKMVKPFSDAAFAINSPGDISEPIKTIFGYHIIQLHEKQQKQVRSFELVKEKIIQGEREKYLNEFRSTLFGGILTDPSLKLNEEAVNRFWTNLDSKSSDVKPLEINKPEAVKH</sequence>
<feature type="domain" description="PpiC" evidence="6">
    <location>
        <begin position="137"/>
        <end position="236"/>
    </location>
</feature>
<dbReference type="SUPFAM" id="SSF54534">
    <property type="entry name" value="FKBP-like"/>
    <property type="match status" value="1"/>
</dbReference>
<dbReference type="InterPro" id="IPR046357">
    <property type="entry name" value="PPIase_dom_sf"/>
</dbReference>
<dbReference type="InterPro" id="IPR050245">
    <property type="entry name" value="PrsA_foldase"/>
</dbReference>
<dbReference type="GO" id="GO:0016853">
    <property type="term" value="F:isomerase activity"/>
    <property type="evidence" value="ECO:0007669"/>
    <property type="project" value="UniProtKB-KW"/>
</dbReference>
<dbReference type="Pfam" id="PF13616">
    <property type="entry name" value="Rotamase_3"/>
    <property type="match status" value="1"/>
</dbReference>
<comment type="catalytic activity">
    <reaction evidence="1">
        <text>[protein]-peptidylproline (omega=180) = [protein]-peptidylproline (omega=0)</text>
        <dbReference type="Rhea" id="RHEA:16237"/>
        <dbReference type="Rhea" id="RHEA-COMP:10747"/>
        <dbReference type="Rhea" id="RHEA-COMP:10748"/>
        <dbReference type="ChEBI" id="CHEBI:83833"/>
        <dbReference type="ChEBI" id="CHEBI:83834"/>
        <dbReference type="EC" id="5.2.1.8"/>
    </reaction>
</comment>
<keyword evidence="5 7" id="KW-0413">Isomerase</keyword>
<dbReference type="PANTHER" id="PTHR47245:SF2">
    <property type="entry name" value="PEPTIDYL-PROLYL CIS-TRANS ISOMERASE HP_0175-RELATED"/>
    <property type="match status" value="1"/>
</dbReference>
<keyword evidence="8" id="KW-1185">Reference proteome</keyword>
<name>A0ABM8YV84_9PROT</name>
<reference evidence="7 8" key="1">
    <citation type="submission" date="2021-10" db="EMBL/GenBank/DDBJ databases">
        <authorList>
            <person name="Koch H."/>
        </authorList>
    </citation>
    <scope>NUCLEOTIDE SEQUENCE [LARGE SCALE GENOMIC DNA]</scope>
    <source>
        <strain evidence="7">6680</strain>
    </source>
</reference>
<comment type="similarity">
    <text evidence="2">Belongs to the PpiC/parvulin rotamase family.</text>
</comment>
<dbReference type="PANTHER" id="PTHR47245">
    <property type="entry name" value="PEPTIDYLPROLYL ISOMERASE"/>
    <property type="match status" value="1"/>
</dbReference>
<dbReference type="EMBL" id="OU912926">
    <property type="protein sequence ID" value="CAG9931375.1"/>
    <property type="molecule type" value="Genomic_DNA"/>
</dbReference>